<keyword evidence="9" id="KW-1185">Reference proteome</keyword>
<dbReference type="AlphaFoldDB" id="A0A9X4LLI8"/>
<protein>
    <submittedName>
        <fullName evidence="8">MetQ/NlpA family ABC transporter substrate-binding protein</fullName>
    </submittedName>
</protein>
<proteinExistence type="inferred from homology"/>
<evidence type="ECO:0000313" key="8">
    <source>
        <dbReference type="EMBL" id="MDG0862418.1"/>
    </source>
</evidence>
<gene>
    <name evidence="8" type="ORF">EXJ73_08030</name>
</gene>
<comment type="similarity">
    <text evidence="2">Belongs to the NlpA lipoprotein family.</text>
</comment>
<dbReference type="PANTHER" id="PTHR30429">
    <property type="entry name" value="D-METHIONINE-BINDING LIPOPROTEIN METQ"/>
    <property type="match status" value="1"/>
</dbReference>
<evidence type="ECO:0000256" key="4">
    <source>
        <dbReference type="ARBA" id="ARBA00023136"/>
    </source>
</evidence>
<dbReference type="PANTHER" id="PTHR30429:SF1">
    <property type="entry name" value="D-METHIONINE-BINDING LIPOPROTEIN METQ-RELATED"/>
    <property type="match status" value="1"/>
</dbReference>
<dbReference type="Pfam" id="PF03180">
    <property type="entry name" value="Lipoprotein_9"/>
    <property type="match status" value="1"/>
</dbReference>
<evidence type="ECO:0000256" key="5">
    <source>
        <dbReference type="ARBA" id="ARBA00023139"/>
    </source>
</evidence>
<name>A0A9X4LLI8_9BURK</name>
<sequence>MRFKLLLAMAGLALSASALAEDIRIAVTQGPHAQIAEVAKKVAERDGLRLTIVEFADYIQPNAALDAGDVQANSFQHLPFLQSQVQARGYRISPVGLTVTAPLGFYSKRVKSLAGLKRGAQVAIPNDPSNSGRALQLLQKAGVLRLKPTAGITATVADIADNPRELRIVQVDAAQSPRTLDDVDASAINTNFAVQAGLQPARDAIAIEDARGPYANLIAVRTADKDKPWVARLVKAFQSPEVRRFVEAQFSGALVIAF</sequence>
<dbReference type="GO" id="GO:0016020">
    <property type="term" value="C:membrane"/>
    <property type="evidence" value="ECO:0007669"/>
    <property type="project" value="UniProtKB-SubCell"/>
</dbReference>
<comment type="caution">
    <text evidence="8">The sequence shown here is derived from an EMBL/GenBank/DDBJ whole genome shotgun (WGS) entry which is preliminary data.</text>
</comment>
<dbReference type="NCBIfam" id="TIGR00363">
    <property type="entry name" value="MetQ/NlpA family lipoprotein"/>
    <property type="match status" value="1"/>
</dbReference>
<evidence type="ECO:0000256" key="1">
    <source>
        <dbReference type="ARBA" id="ARBA00004635"/>
    </source>
</evidence>
<dbReference type="RefSeq" id="WP_268148810.1">
    <property type="nucleotide sequence ID" value="NZ_JAPPUW010000005.1"/>
</dbReference>
<dbReference type="InterPro" id="IPR004872">
    <property type="entry name" value="Lipoprotein_NlpA"/>
</dbReference>
<reference evidence="8" key="1">
    <citation type="submission" date="2019-02" db="EMBL/GenBank/DDBJ databases">
        <title>Draft genome of the type strain Pelomonas aquatica CCUG 52575T.</title>
        <authorList>
            <person name="Gomila M."/>
            <person name="Lalucat J."/>
        </authorList>
    </citation>
    <scope>NUCLEOTIDE SEQUENCE</scope>
    <source>
        <strain evidence="8">CCUG 52575</strain>
    </source>
</reference>
<evidence type="ECO:0000256" key="3">
    <source>
        <dbReference type="ARBA" id="ARBA00022729"/>
    </source>
</evidence>
<keyword evidence="4" id="KW-0472">Membrane</keyword>
<keyword evidence="5" id="KW-0564">Palmitate</keyword>
<evidence type="ECO:0000256" key="6">
    <source>
        <dbReference type="ARBA" id="ARBA00023288"/>
    </source>
</evidence>
<keyword evidence="3 7" id="KW-0732">Signal</keyword>
<dbReference type="Gene3D" id="3.40.190.10">
    <property type="entry name" value="Periplasmic binding protein-like II"/>
    <property type="match status" value="2"/>
</dbReference>
<accession>A0A9X4LLI8</accession>
<dbReference type="PIRSF" id="PIRSF002854">
    <property type="entry name" value="MetQ"/>
    <property type="match status" value="1"/>
</dbReference>
<evidence type="ECO:0000256" key="2">
    <source>
        <dbReference type="ARBA" id="ARBA00008973"/>
    </source>
</evidence>
<organism evidence="8 9">
    <name type="scientific">Pelomonas aquatica</name>
    <dbReference type="NCBI Taxonomy" id="431058"/>
    <lineage>
        <taxon>Bacteria</taxon>
        <taxon>Pseudomonadati</taxon>
        <taxon>Pseudomonadota</taxon>
        <taxon>Betaproteobacteria</taxon>
        <taxon>Burkholderiales</taxon>
        <taxon>Sphaerotilaceae</taxon>
        <taxon>Roseateles</taxon>
    </lineage>
</organism>
<keyword evidence="6" id="KW-0449">Lipoprotein</keyword>
<evidence type="ECO:0000256" key="7">
    <source>
        <dbReference type="SAM" id="SignalP"/>
    </source>
</evidence>
<dbReference type="CDD" id="cd13598">
    <property type="entry name" value="PBP2_lipoprotein_IlpA_like"/>
    <property type="match status" value="1"/>
</dbReference>
<evidence type="ECO:0000313" key="9">
    <source>
        <dbReference type="Proteomes" id="UP001152766"/>
    </source>
</evidence>
<feature type="chain" id="PRO_5040881442" evidence="7">
    <location>
        <begin position="21"/>
        <end position="258"/>
    </location>
</feature>
<dbReference type="Proteomes" id="UP001152766">
    <property type="component" value="Unassembled WGS sequence"/>
</dbReference>
<comment type="subcellular location">
    <subcellularLocation>
        <location evidence="1">Membrane</location>
        <topology evidence="1">Lipid-anchor</topology>
    </subcellularLocation>
</comment>
<feature type="signal peptide" evidence="7">
    <location>
        <begin position="1"/>
        <end position="20"/>
    </location>
</feature>
<dbReference type="EMBL" id="SGUG01000009">
    <property type="protein sequence ID" value="MDG0862418.1"/>
    <property type="molecule type" value="Genomic_DNA"/>
</dbReference>
<dbReference type="SUPFAM" id="SSF53850">
    <property type="entry name" value="Periplasmic binding protein-like II"/>
    <property type="match status" value="1"/>
</dbReference>